<keyword evidence="4" id="KW-0460">Magnesium</keyword>
<dbReference type="Gene3D" id="3.10.20.370">
    <property type="match status" value="1"/>
</dbReference>
<reference evidence="10 11" key="1">
    <citation type="submission" date="2023-09" db="EMBL/GenBank/DDBJ databases">
        <authorList>
            <person name="Wang M."/>
        </authorList>
    </citation>
    <scope>NUCLEOTIDE SEQUENCE [LARGE SCALE GENOMIC DNA]</scope>
    <source>
        <strain evidence="10">GT-2023</strain>
        <tissue evidence="10">Liver</tissue>
    </source>
</reference>
<keyword evidence="11" id="KW-1185">Reference proteome</keyword>
<feature type="domain" description="Peptidase A2" evidence="9">
    <location>
        <begin position="372"/>
        <end position="458"/>
    </location>
</feature>
<accession>A0ABR3NU06</accession>
<dbReference type="CDD" id="cd01647">
    <property type="entry name" value="RT_LTR"/>
    <property type="match status" value="1"/>
</dbReference>
<evidence type="ECO:0000256" key="4">
    <source>
        <dbReference type="ARBA" id="ARBA00022842"/>
    </source>
</evidence>
<dbReference type="InterPro" id="IPR041577">
    <property type="entry name" value="RT_RNaseH_2"/>
</dbReference>
<protein>
    <recommendedName>
        <fullName evidence="2">ribonuclease H</fullName>
        <ecNumber evidence="2">3.1.26.4</ecNumber>
    </recommendedName>
</protein>
<comment type="caution">
    <text evidence="10">The sequence shown here is derived from an EMBL/GenBank/DDBJ whole genome shotgun (WGS) entry which is preliminary data.</text>
</comment>
<dbReference type="Proteomes" id="UP001558613">
    <property type="component" value="Unassembled WGS sequence"/>
</dbReference>
<evidence type="ECO:0000313" key="11">
    <source>
        <dbReference type="Proteomes" id="UP001558613"/>
    </source>
</evidence>
<dbReference type="Gene3D" id="3.30.70.270">
    <property type="match status" value="2"/>
</dbReference>
<dbReference type="EMBL" id="JAYMGO010000002">
    <property type="protein sequence ID" value="KAL1280030.1"/>
    <property type="molecule type" value="Genomic_DNA"/>
</dbReference>
<dbReference type="SUPFAM" id="SSF56672">
    <property type="entry name" value="DNA/RNA polymerases"/>
    <property type="match status" value="1"/>
</dbReference>
<name>A0ABR3NU06_9TELE</name>
<keyword evidence="7" id="KW-0175">Coiled coil</keyword>
<dbReference type="Pfam" id="PF13975">
    <property type="entry name" value="gag-asp_proteas"/>
    <property type="match status" value="1"/>
</dbReference>
<dbReference type="PROSITE" id="PS00141">
    <property type="entry name" value="ASP_PROTEASE"/>
    <property type="match status" value="1"/>
</dbReference>
<dbReference type="InterPro" id="IPR000477">
    <property type="entry name" value="RT_dom"/>
</dbReference>
<feature type="region of interest" description="Disordered" evidence="8">
    <location>
        <begin position="249"/>
        <end position="282"/>
    </location>
</feature>
<dbReference type="Pfam" id="PF00078">
    <property type="entry name" value="RVT_1"/>
    <property type="match status" value="1"/>
</dbReference>
<dbReference type="SUPFAM" id="SSF50630">
    <property type="entry name" value="Acid proteases"/>
    <property type="match status" value="1"/>
</dbReference>
<dbReference type="InterPro" id="IPR051320">
    <property type="entry name" value="Viral_Replic_Matur_Polypro"/>
</dbReference>
<feature type="coiled-coil region" evidence="7">
    <location>
        <begin position="77"/>
        <end position="222"/>
    </location>
</feature>
<evidence type="ECO:0000259" key="9">
    <source>
        <dbReference type="PROSITE" id="PS50175"/>
    </source>
</evidence>
<evidence type="ECO:0000256" key="5">
    <source>
        <dbReference type="ARBA" id="ARBA00022884"/>
    </source>
</evidence>
<keyword evidence="3" id="KW-0378">Hydrolase</keyword>
<dbReference type="InterPro" id="IPR021109">
    <property type="entry name" value="Peptidase_aspartic_dom_sf"/>
</dbReference>
<evidence type="ECO:0000256" key="7">
    <source>
        <dbReference type="SAM" id="Coils"/>
    </source>
</evidence>
<evidence type="ECO:0000256" key="3">
    <source>
        <dbReference type="ARBA" id="ARBA00022801"/>
    </source>
</evidence>
<keyword evidence="6" id="KW-0229">DNA integration</keyword>
<evidence type="ECO:0000256" key="2">
    <source>
        <dbReference type="ARBA" id="ARBA00012180"/>
    </source>
</evidence>
<dbReference type="EC" id="3.1.26.4" evidence="2"/>
<organism evidence="10 11">
    <name type="scientific">Cirrhinus molitorella</name>
    <name type="common">mud carp</name>
    <dbReference type="NCBI Taxonomy" id="172907"/>
    <lineage>
        <taxon>Eukaryota</taxon>
        <taxon>Metazoa</taxon>
        <taxon>Chordata</taxon>
        <taxon>Craniata</taxon>
        <taxon>Vertebrata</taxon>
        <taxon>Euteleostomi</taxon>
        <taxon>Actinopterygii</taxon>
        <taxon>Neopterygii</taxon>
        <taxon>Teleostei</taxon>
        <taxon>Ostariophysi</taxon>
        <taxon>Cypriniformes</taxon>
        <taxon>Cyprinidae</taxon>
        <taxon>Labeoninae</taxon>
        <taxon>Labeonini</taxon>
        <taxon>Cirrhinus</taxon>
    </lineage>
</organism>
<evidence type="ECO:0000256" key="8">
    <source>
        <dbReference type="SAM" id="MobiDB-lite"/>
    </source>
</evidence>
<dbReference type="CDD" id="cd00303">
    <property type="entry name" value="retropepsin_like"/>
    <property type="match status" value="1"/>
</dbReference>
<dbReference type="PROSITE" id="PS50175">
    <property type="entry name" value="ASP_PROT_RETROV"/>
    <property type="match status" value="1"/>
</dbReference>
<dbReference type="InterPro" id="IPR043502">
    <property type="entry name" value="DNA/RNA_pol_sf"/>
</dbReference>
<gene>
    <name evidence="10" type="ORF">QQF64_014630</name>
</gene>
<proteinExistence type="inferred from homology"/>
<evidence type="ECO:0000256" key="6">
    <source>
        <dbReference type="ARBA" id="ARBA00022908"/>
    </source>
</evidence>
<dbReference type="InterPro" id="IPR001969">
    <property type="entry name" value="Aspartic_peptidase_AS"/>
</dbReference>
<dbReference type="PANTHER" id="PTHR33064:SF37">
    <property type="entry name" value="RIBONUCLEASE H"/>
    <property type="match status" value="1"/>
</dbReference>
<dbReference type="Gene3D" id="3.10.10.10">
    <property type="entry name" value="HIV Type 1 Reverse Transcriptase, subunit A, domain 1"/>
    <property type="match status" value="2"/>
</dbReference>
<evidence type="ECO:0000313" key="10">
    <source>
        <dbReference type="EMBL" id="KAL1280030.1"/>
    </source>
</evidence>
<keyword evidence="5" id="KW-0694">RNA-binding</keyword>
<evidence type="ECO:0000256" key="1">
    <source>
        <dbReference type="ARBA" id="ARBA00010879"/>
    </source>
</evidence>
<dbReference type="InterPro" id="IPR001995">
    <property type="entry name" value="Peptidase_A2_cat"/>
</dbReference>
<dbReference type="PANTHER" id="PTHR33064">
    <property type="entry name" value="POL PROTEIN"/>
    <property type="match status" value="1"/>
</dbReference>
<sequence length="1360" mass="151701">MSRSSSPEAHWDRLESWLHTLTGNLLPEAIGDLQHLSREQLDDNLNELMDHDPARDYSNKELAKIAGSLAHNLLPQARMSEASISRLEQEAAALKLQAEETQRDLTLAQSQLDQLKTQHQCGTSDEKDPDLQEEVERLQEALNNLRVDAARREQREKDAREELSEQLQHTESLLRKAETELKEQKAKVRACKGHLQSARAGITALSQQRDFLKEELDIVHRELKHAYRLQGCQGHSGTAESIVVTAVPVQSTRQDTPRPPGRGHSQPSTQRVEPLGKGGDGTRAVDLHQLKLQALAASGQTALNSPRQAKDPKVPESAVLVVCLPDEPHETSPDCLPVNAQAPVPKLLGNLIERGVAKKLYLTITLENEVRLEALVDTGADLTLMSSQLFDRLQTEAKRQNRTLKCQRCVLNVQSYSQNEVQLEQVAPIQLTIGPMSVVHPVYISPMDSYPLLIGKDLLDRFEPLLDFKQLKIWAQVREPLPPQSPRSLDTDCQVTEVMGNLAASCGNAPSHDPGSRTLLCAFQLAKDLGSDNPQVRAGLQLNDVTTTDIMLALWADNSAISLTLFNALKRHTPSIPIADKRTRFSLEPCLSTLVTAKSICALNLKWNSRCLTHYFLILPDLPHDVYIGADILIRLRAHVDLINEAIWAPMTSLPPTAPVNLENLASGQTIPEACTLINEQETVVPAYTKGVAVRLNLRCGQTLSHTLGFFQPSPECTELGLTIEATPLVEVTSRTVHILFNNCMALDIRVPKAYRLGWLVSYDFQDFELVLPIIGPIPASMIPEGSSVHTVDRVPFKIITLISVMPMVKEQVCRTELTGDKHLAVYTISSHPICKADSVTSPLTVHTTEDGATGEPFPGFETQVQQILKDADAIQEDADRHKLRQVLYKYKDSFAKDSLDCGLTDLHVVRIPTPPNAPPSFVKQYKIPLESYEPVQEIISSMLEKGIIRPCNSTYSAPIWPVLKPNGKWRPTIDYRKLNQQGFWTIPVHPDDQHKLAFTFGNRQYTYRRCPFGYANAPAEFNIFLNKACPDARVRGNLIFVDDFLLKHKTVAEHLKEIDHVLQQLTTAGAKIALHKGQWCKSKVNYVGLLVGPQGIEPQTSRIQAIQNIKPPATVSELRSFLGVCNYSRQFIENYSDIARPLTALLKKDCPFIWTDTQQNAMNELKRHLCTAPCLAYPDPQKEFYLDAGFSKHCLSAGLFQRHDQDRRVVAYASKTLLPPECKYSDCEKALLCTIWAIQRFSNYIGAQKVIIETCHQPVTFLNSQRIRDGVVTNARIATWLMTLQGRNVEARYSQNHKSALGNGLAACQSCSDDLPMVVAEAEDPSPQPLTCHRYFEEGVCQGMPTAYVDGCSYNHNGI</sequence>
<comment type="similarity">
    <text evidence="1">Belongs to the beta type-B retroviral polymerase family. HERV class-II K(HML-2) pol subfamily.</text>
</comment>
<dbReference type="InterPro" id="IPR043128">
    <property type="entry name" value="Rev_trsase/Diguanyl_cyclase"/>
</dbReference>
<dbReference type="Gene3D" id="2.40.70.10">
    <property type="entry name" value="Acid Proteases"/>
    <property type="match status" value="1"/>
</dbReference>
<dbReference type="Pfam" id="PF17919">
    <property type="entry name" value="RT_RNaseH_2"/>
    <property type="match status" value="1"/>
</dbReference>